<dbReference type="CDD" id="cd02440">
    <property type="entry name" value="AdoMet_MTases"/>
    <property type="match status" value="1"/>
</dbReference>
<comment type="catalytic activity">
    <reaction evidence="5">
        <text>a 3-(all-trans-polyprenyl)benzene-1,2-diol + S-adenosyl-L-methionine = a 2-methoxy-6-(all-trans-polyprenyl)phenol + S-adenosyl-L-homocysteine + H(+)</text>
        <dbReference type="Rhea" id="RHEA:31411"/>
        <dbReference type="Rhea" id="RHEA-COMP:9550"/>
        <dbReference type="Rhea" id="RHEA-COMP:9551"/>
        <dbReference type="ChEBI" id="CHEBI:15378"/>
        <dbReference type="ChEBI" id="CHEBI:57856"/>
        <dbReference type="ChEBI" id="CHEBI:59789"/>
        <dbReference type="ChEBI" id="CHEBI:62729"/>
        <dbReference type="ChEBI" id="CHEBI:62731"/>
        <dbReference type="EC" id="2.1.1.222"/>
    </reaction>
</comment>
<dbReference type="PATRIC" id="fig|765912.4.peg.3193"/>
<feature type="domain" description="Methyltransferase type 11" evidence="6">
    <location>
        <begin position="71"/>
        <end position="166"/>
    </location>
</feature>
<comment type="catalytic activity">
    <reaction evidence="5">
        <text>a 3-demethylubiquinol + S-adenosyl-L-methionine = a ubiquinol + S-adenosyl-L-homocysteine + H(+)</text>
        <dbReference type="Rhea" id="RHEA:44380"/>
        <dbReference type="Rhea" id="RHEA-COMP:9566"/>
        <dbReference type="Rhea" id="RHEA-COMP:10914"/>
        <dbReference type="ChEBI" id="CHEBI:15378"/>
        <dbReference type="ChEBI" id="CHEBI:17976"/>
        <dbReference type="ChEBI" id="CHEBI:57856"/>
        <dbReference type="ChEBI" id="CHEBI:59789"/>
        <dbReference type="ChEBI" id="CHEBI:84422"/>
        <dbReference type="EC" id="2.1.1.64"/>
    </reaction>
</comment>
<comment type="pathway">
    <text evidence="5">Cofactor biosynthesis; ubiquinone biosynthesis.</text>
</comment>
<feature type="binding site" evidence="5">
    <location>
        <position position="74"/>
    </location>
    <ligand>
        <name>S-adenosyl-L-methionine</name>
        <dbReference type="ChEBI" id="CHEBI:59789"/>
    </ligand>
</feature>
<evidence type="ECO:0000256" key="5">
    <source>
        <dbReference type="HAMAP-Rule" id="MF_00472"/>
    </source>
</evidence>
<name>L0H2W9_9GAMM</name>
<protein>
    <recommendedName>
        <fullName evidence="5">Ubiquinone biosynthesis O-methyltransferase</fullName>
    </recommendedName>
    <alternativeName>
        <fullName evidence="5">2-polyprenyl-6-hydroxyphenol methylase</fullName>
        <ecNumber evidence="5">2.1.1.222</ecNumber>
    </alternativeName>
    <alternativeName>
        <fullName evidence="5">3-demethylubiquinone 3-O-methyltransferase</fullName>
        <ecNumber evidence="5">2.1.1.64</ecNumber>
    </alternativeName>
</protein>
<dbReference type="SUPFAM" id="SSF53335">
    <property type="entry name" value="S-adenosyl-L-methionine-dependent methyltransferases"/>
    <property type="match status" value="1"/>
</dbReference>
<keyword evidence="7" id="KW-0830">Ubiquinone</keyword>
<dbReference type="Pfam" id="PF08241">
    <property type="entry name" value="Methyltransf_11"/>
    <property type="match status" value="1"/>
</dbReference>
<dbReference type="EC" id="2.1.1.222" evidence="5"/>
<dbReference type="GO" id="GO:0010420">
    <property type="term" value="F:polyprenyldihydroxybenzoate methyltransferase activity"/>
    <property type="evidence" value="ECO:0007669"/>
    <property type="project" value="InterPro"/>
</dbReference>
<dbReference type="RefSeq" id="WP_015282067.1">
    <property type="nucleotide sequence ID" value="NC_019940.1"/>
</dbReference>
<organism evidence="7 8">
    <name type="scientific">Thioflavicoccus mobilis 8321</name>
    <dbReference type="NCBI Taxonomy" id="765912"/>
    <lineage>
        <taxon>Bacteria</taxon>
        <taxon>Pseudomonadati</taxon>
        <taxon>Pseudomonadota</taxon>
        <taxon>Gammaproteobacteria</taxon>
        <taxon>Chromatiales</taxon>
        <taxon>Chromatiaceae</taxon>
        <taxon>Thioflavicoccus</taxon>
    </lineage>
</organism>
<evidence type="ECO:0000256" key="4">
    <source>
        <dbReference type="ARBA" id="ARBA00022691"/>
    </source>
</evidence>
<dbReference type="AlphaFoldDB" id="L0H2W9"/>
<feature type="binding site" evidence="5">
    <location>
        <position position="95"/>
    </location>
    <ligand>
        <name>S-adenosyl-L-methionine</name>
        <dbReference type="ChEBI" id="CHEBI:59789"/>
    </ligand>
</feature>
<evidence type="ECO:0000256" key="1">
    <source>
        <dbReference type="ARBA" id="ARBA00022603"/>
    </source>
</evidence>
<keyword evidence="2 5" id="KW-0808">Transferase</keyword>
<keyword evidence="3 5" id="KW-0831">Ubiquinone biosynthesis</keyword>
<dbReference type="HOGENOM" id="CLU_042432_4_0_6"/>
<dbReference type="EMBL" id="CP003051">
    <property type="protein sequence ID" value="AGA91939.1"/>
    <property type="molecule type" value="Genomic_DNA"/>
</dbReference>
<dbReference type="InterPro" id="IPR029063">
    <property type="entry name" value="SAM-dependent_MTases_sf"/>
</dbReference>
<reference evidence="7 8" key="1">
    <citation type="submission" date="2011-09" db="EMBL/GenBank/DDBJ databases">
        <title>Complete sequence of chromosome of Thioflavicoccus mobilis 8321.</title>
        <authorList>
            <consortium name="US DOE Joint Genome Institute"/>
            <person name="Lucas S."/>
            <person name="Han J."/>
            <person name="Lapidus A."/>
            <person name="Cheng J.-F."/>
            <person name="Goodwin L."/>
            <person name="Pitluck S."/>
            <person name="Peters L."/>
            <person name="Ovchinnikova G."/>
            <person name="Lu M."/>
            <person name="Detter J.C."/>
            <person name="Han C."/>
            <person name="Tapia R."/>
            <person name="Land M."/>
            <person name="Hauser L."/>
            <person name="Kyrpides N."/>
            <person name="Ivanova N."/>
            <person name="Pagani I."/>
            <person name="Vogl K."/>
            <person name="Liu Z."/>
            <person name="Imhoff J."/>
            <person name="Thiel V."/>
            <person name="Frigaard N.-U."/>
            <person name="Bryant D."/>
            <person name="Woyke T."/>
        </authorList>
    </citation>
    <scope>NUCLEOTIDE SEQUENCE [LARGE SCALE GENOMIC DNA]</scope>
    <source>
        <strain evidence="7 8">8321</strain>
    </source>
</reference>
<proteinExistence type="inferred from homology"/>
<evidence type="ECO:0000313" key="7">
    <source>
        <dbReference type="EMBL" id="AGA91939.1"/>
    </source>
</evidence>
<dbReference type="NCBIfam" id="TIGR01983">
    <property type="entry name" value="UbiG"/>
    <property type="match status" value="1"/>
</dbReference>
<gene>
    <name evidence="5" type="primary">ubiG</name>
    <name evidence="7" type="ORF">Thimo_3261</name>
</gene>
<comment type="function">
    <text evidence="5">O-methyltransferase that catalyzes the 2 O-methylation steps in the ubiquinone biosynthetic pathway.</text>
</comment>
<dbReference type="GO" id="GO:0102208">
    <property type="term" value="F:2-polyprenyl-6-hydroxyphenol methylase activity"/>
    <property type="evidence" value="ECO:0007669"/>
    <property type="project" value="UniProtKB-EC"/>
</dbReference>
<dbReference type="EC" id="2.1.1.64" evidence="5"/>
<evidence type="ECO:0000313" key="8">
    <source>
        <dbReference type="Proteomes" id="UP000010816"/>
    </source>
</evidence>
<keyword evidence="4 5" id="KW-0949">S-adenosyl-L-methionine</keyword>
<evidence type="ECO:0000256" key="2">
    <source>
        <dbReference type="ARBA" id="ARBA00022679"/>
    </source>
</evidence>
<sequence length="264" mass="28819">MTSNPVSATSVDPDEVAYYERLADRWWDSDGPFWPLHRLNGFRVGYIRERLGSALGHHEAGTQPLAGLRLLDIGCGGGILSESLARLGAEVVGIDVAPKNIRVASLHAERAGLAIDYRLVSAEELAASGATFDAVLNMEVIEHVEGLSGFLASCGRLVRPGGVMVVATINRTPLAYLMAILGAERILRWLPVGTHHYRKLVRPAEVVDGLGTDFEERHRIGVRVNPFDRSFYYTRLLSVNYMMLFQKTAAMSGMATGVTENVGI</sequence>
<dbReference type="InterPro" id="IPR010233">
    <property type="entry name" value="UbiG_MeTrfase"/>
</dbReference>
<dbReference type="eggNOG" id="COG2227">
    <property type="taxonomic scope" value="Bacteria"/>
</dbReference>
<dbReference type="InterPro" id="IPR013216">
    <property type="entry name" value="Methyltransf_11"/>
</dbReference>
<dbReference type="HAMAP" id="MF_00472">
    <property type="entry name" value="UbiG"/>
    <property type="match status" value="1"/>
</dbReference>
<dbReference type="Proteomes" id="UP000010816">
    <property type="component" value="Chromosome"/>
</dbReference>
<evidence type="ECO:0000259" key="6">
    <source>
        <dbReference type="Pfam" id="PF08241"/>
    </source>
</evidence>
<dbReference type="OrthoDB" id="9801538at2"/>
<keyword evidence="1 5" id="KW-0489">Methyltransferase</keyword>
<dbReference type="GO" id="GO:0061542">
    <property type="term" value="F:3-demethylubiquinol 3-O-methyltransferase activity"/>
    <property type="evidence" value="ECO:0007669"/>
    <property type="project" value="UniProtKB-UniRule"/>
</dbReference>
<dbReference type="GO" id="GO:0032259">
    <property type="term" value="P:methylation"/>
    <property type="evidence" value="ECO:0007669"/>
    <property type="project" value="UniProtKB-KW"/>
</dbReference>
<accession>L0H2W9</accession>
<dbReference type="PANTHER" id="PTHR43464:SF19">
    <property type="entry name" value="UBIQUINONE BIOSYNTHESIS O-METHYLTRANSFERASE, MITOCHONDRIAL"/>
    <property type="match status" value="1"/>
</dbReference>
<feature type="binding site" evidence="5">
    <location>
        <position position="43"/>
    </location>
    <ligand>
        <name>S-adenosyl-L-methionine</name>
        <dbReference type="ChEBI" id="CHEBI:59789"/>
    </ligand>
</feature>
<dbReference type="UniPathway" id="UPA00232"/>
<dbReference type="PANTHER" id="PTHR43464">
    <property type="entry name" value="METHYLTRANSFERASE"/>
    <property type="match status" value="1"/>
</dbReference>
<keyword evidence="8" id="KW-1185">Reference proteome</keyword>
<dbReference type="KEGG" id="tmb:Thimo_3261"/>
<evidence type="ECO:0000256" key="3">
    <source>
        <dbReference type="ARBA" id="ARBA00022688"/>
    </source>
</evidence>
<dbReference type="Gene3D" id="3.40.50.150">
    <property type="entry name" value="Vaccinia Virus protein VP39"/>
    <property type="match status" value="1"/>
</dbReference>
<dbReference type="STRING" id="765912.Thimo_3261"/>
<comment type="similarity">
    <text evidence="5">Belongs to the methyltransferase superfamily. UbiG/COQ3 family.</text>
</comment>
<feature type="binding site" evidence="5">
    <location>
        <position position="138"/>
    </location>
    <ligand>
        <name>S-adenosyl-L-methionine</name>
        <dbReference type="ChEBI" id="CHEBI:59789"/>
    </ligand>
</feature>